<evidence type="ECO:0000256" key="5">
    <source>
        <dbReference type="ARBA" id="ARBA00022989"/>
    </source>
</evidence>
<name>A0ABV4ATY2_9GAMM</name>
<evidence type="ECO:0000256" key="4">
    <source>
        <dbReference type="ARBA" id="ARBA00022692"/>
    </source>
</evidence>
<evidence type="ECO:0000256" key="1">
    <source>
        <dbReference type="ARBA" id="ARBA00004651"/>
    </source>
</evidence>
<keyword evidence="3" id="KW-1003">Cell membrane</keyword>
<keyword evidence="4 7" id="KW-0812">Transmembrane</keyword>
<sequence length="165" mass="17441">MDHSLTVPAISRRLASWAPIPLRLIVGYGFMEHGFAKLGRGADAFAAILRAIGVPFPHLMSWATILVEVFGGLAILLGAFVALASVPMAIVLLVAIFTVHLPYGFSSIKLMAVTPAGAHFGQPGYECDLLYLAGLAALVLGGVGPWALDNLLRKRKEQPPDDGPA</sequence>
<comment type="similarity">
    <text evidence="2">Belongs to the DoxX family.</text>
</comment>
<proteinExistence type="inferred from homology"/>
<evidence type="ECO:0000313" key="8">
    <source>
        <dbReference type="EMBL" id="MEY2182916.1"/>
    </source>
</evidence>
<protein>
    <submittedName>
        <fullName evidence="8">DoxX family protein</fullName>
    </submittedName>
</protein>
<comment type="subcellular location">
    <subcellularLocation>
        <location evidence="1">Cell membrane</location>
        <topology evidence="1">Multi-pass membrane protein</topology>
    </subcellularLocation>
</comment>
<dbReference type="InterPro" id="IPR051907">
    <property type="entry name" value="DoxX-like_oxidoreductase"/>
</dbReference>
<keyword evidence="9" id="KW-1185">Reference proteome</keyword>
<dbReference type="EMBL" id="JBGBPY010000001">
    <property type="protein sequence ID" value="MEY2182916.1"/>
    <property type="molecule type" value="Genomic_DNA"/>
</dbReference>
<dbReference type="PANTHER" id="PTHR33452:SF7">
    <property type="entry name" value="DOXX FAMILY PROTEIN"/>
    <property type="match status" value="1"/>
</dbReference>
<feature type="transmembrane region" description="Helical" evidence="7">
    <location>
        <begin position="129"/>
        <end position="148"/>
    </location>
</feature>
<evidence type="ECO:0000256" key="2">
    <source>
        <dbReference type="ARBA" id="ARBA00006679"/>
    </source>
</evidence>
<feature type="transmembrane region" description="Helical" evidence="7">
    <location>
        <begin position="59"/>
        <end position="83"/>
    </location>
</feature>
<reference evidence="8 9" key="1">
    <citation type="submission" date="2024-07" db="EMBL/GenBank/DDBJ databases">
        <title>Molecular mechanisms and environmental adaptations of flagellar loss and biofilm growth of Rhodanobacter under environmental stress.</title>
        <authorList>
            <person name="Chen M."/>
        </authorList>
    </citation>
    <scope>NUCLEOTIDE SEQUENCE [LARGE SCALE GENOMIC DNA]</scope>
    <source>
        <strain evidence="8 9">RS22</strain>
    </source>
</reference>
<accession>A0ABV4ATY2</accession>
<organism evidence="8 9">
    <name type="scientific">Rhodanobacter humi</name>
    <dbReference type="NCBI Taxonomy" id="1888173"/>
    <lineage>
        <taxon>Bacteria</taxon>
        <taxon>Pseudomonadati</taxon>
        <taxon>Pseudomonadota</taxon>
        <taxon>Gammaproteobacteria</taxon>
        <taxon>Lysobacterales</taxon>
        <taxon>Rhodanobacteraceae</taxon>
        <taxon>Rhodanobacter</taxon>
    </lineage>
</organism>
<evidence type="ECO:0000313" key="9">
    <source>
        <dbReference type="Proteomes" id="UP001562159"/>
    </source>
</evidence>
<dbReference type="InterPro" id="IPR032808">
    <property type="entry name" value="DoxX"/>
</dbReference>
<evidence type="ECO:0000256" key="7">
    <source>
        <dbReference type="SAM" id="Phobius"/>
    </source>
</evidence>
<keyword evidence="6 7" id="KW-0472">Membrane</keyword>
<comment type="caution">
    <text evidence="8">The sequence shown here is derived from an EMBL/GenBank/DDBJ whole genome shotgun (WGS) entry which is preliminary data.</text>
</comment>
<dbReference type="Pfam" id="PF07681">
    <property type="entry name" value="DoxX"/>
    <property type="match status" value="1"/>
</dbReference>
<dbReference type="Proteomes" id="UP001562159">
    <property type="component" value="Unassembled WGS sequence"/>
</dbReference>
<gene>
    <name evidence="8" type="ORF">AB7878_10850</name>
</gene>
<evidence type="ECO:0000256" key="3">
    <source>
        <dbReference type="ARBA" id="ARBA00022475"/>
    </source>
</evidence>
<keyword evidence="5 7" id="KW-1133">Transmembrane helix</keyword>
<feature type="transmembrane region" description="Helical" evidence="7">
    <location>
        <begin position="90"/>
        <end position="109"/>
    </location>
</feature>
<evidence type="ECO:0000256" key="6">
    <source>
        <dbReference type="ARBA" id="ARBA00023136"/>
    </source>
</evidence>
<dbReference type="PANTHER" id="PTHR33452">
    <property type="entry name" value="OXIDOREDUCTASE CATD-RELATED"/>
    <property type="match status" value="1"/>
</dbReference>